<name>A0A1T5NQV9_9BACT</name>
<dbReference type="Proteomes" id="UP000190166">
    <property type="component" value="Unassembled WGS sequence"/>
</dbReference>
<feature type="chain" id="PRO_5013046865" evidence="1">
    <location>
        <begin position="19"/>
        <end position="249"/>
    </location>
</feature>
<evidence type="ECO:0000313" key="2">
    <source>
        <dbReference type="EMBL" id="SKD02633.1"/>
    </source>
</evidence>
<evidence type="ECO:0000256" key="1">
    <source>
        <dbReference type="SAM" id="SignalP"/>
    </source>
</evidence>
<organism evidence="2 3">
    <name type="scientific">Chitinophaga ginsengisegetis</name>
    <dbReference type="NCBI Taxonomy" id="393003"/>
    <lineage>
        <taxon>Bacteria</taxon>
        <taxon>Pseudomonadati</taxon>
        <taxon>Bacteroidota</taxon>
        <taxon>Chitinophagia</taxon>
        <taxon>Chitinophagales</taxon>
        <taxon>Chitinophagaceae</taxon>
        <taxon>Chitinophaga</taxon>
    </lineage>
</organism>
<evidence type="ECO:0000313" key="3">
    <source>
        <dbReference type="Proteomes" id="UP000190166"/>
    </source>
</evidence>
<reference evidence="3" key="1">
    <citation type="submission" date="2017-02" db="EMBL/GenBank/DDBJ databases">
        <authorList>
            <person name="Varghese N."/>
            <person name="Submissions S."/>
        </authorList>
    </citation>
    <scope>NUCLEOTIDE SEQUENCE [LARGE SCALE GENOMIC DNA]</scope>
    <source>
        <strain evidence="3">DSM 18108</strain>
    </source>
</reference>
<gene>
    <name evidence="2" type="ORF">SAMN05660461_2592</name>
</gene>
<dbReference type="RefSeq" id="WP_079469756.1">
    <property type="nucleotide sequence ID" value="NZ_FUZZ01000001.1"/>
</dbReference>
<accession>A0A1T5NQV9</accession>
<proteinExistence type="predicted"/>
<keyword evidence="3" id="KW-1185">Reference proteome</keyword>
<sequence>MKYLLILLLLMVTQRIFAQSICAVDDFSRGYDDKIFIGDTSQPTGDTLLLANDGDSLVMSKEDWDNITKYYPELLHQDFPESPGLLYAAHSRQSIYFDSEAGKDWYYQVYGFFLKRQNGAAKYAVTRKKLDNLFRFLNTLYGRLHCPFGTYYGHREERISGYVEYSVYLYTLYESNSTIQGNIAAQKKLYIAMLRQVIADEMEVDNDAVDCAMGRKKELLALVTQIDRLITDKFYLRQAQSFQYATYNY</sequence>
<keyword evidence="1" id="KW-0732">Signal</keyword>
<feature type="signal peptide" evidence="1">
    <location>
        <begin position="1"/>
        <end position="18"/>
    </location>
</feature>
<dbReference type="AlphaFoldDB" id="A0A1T5NQV9"/>
<protein>
    <submittedName>
        <fullName evidence="2">Uncharacterized protein</fullName>
    </submittedName>
</protein>
<dbReference type="EMBL" id="FUZZ01000001">
    <property type="protein sequence ID" value="SKD02633.1"/>
    <property type="molecule type" value="Genomic_DNA"/>
</dbReference>